<dbReference type="Gene3D" id="3.40.630.10">
    <property type="entry name" value="Zn peptidases"/>
    <property type="match status" value="1"/>
</dbReference>
<feature type="domain" description="Peptidase M14" evidence="4">
    <location>
        <begin position="66"/>
        <end position="210"/>
    </location>
</feature>
<dbReference type="AlphaFoldDB" id="A0A4R7P0J3"/>
<dbReference type="PANTHER" id="PTHR11705">
    <property type="entry name" value="PROTEASE FAMILY M14 CARBOXYPEPTIDASE A,B"/>
    <property type="match status" value="1"/>
</dbReference>
<comment type="cofactor">
    <cofactor evidence="1">
        <name>Zn(2+)</name>
        <dbReference type="ChEBI" id="CHEBI:29105"/>
    </cofactor>
</comment>
<keyword evidence="5" id="KW-0378">Hydrolase</keyword>
<proteinExistence type="inferred from homology"/>
<dbReference type="GO" id="GO:0004181">
    <property type="term" value="F:metallocarboxypeptidase activity"/>
    <property type="evidence" value="ECO:0007669"/>
    <property type="project" value="InterPro"/>
</dbReference>
<dbReference type="GO" id="GO:0006508">
    <property type="term" value="P:proteolysis"/>
    <property type="evidence" value="ECO:0007669"/>
    <property type="project" value="InterPro"/>
</dbReference>
<gene>
    <name evidence="5" type="ORF">DFR24_3749</name>
</gene>
<organism evidence="5 6">
    <name type="scientific">Panacagrimonas perspica</name>
    <dbReference type="NCBI Taxonomy" id="381431"/>
    <lineage>
        <taxon>Bacteria</taxon>
        <taxon>Pseudomonadati</taxon>
        <taxon>Pseudomonadota</taxon>
        <taxon>Gammaproteobacteria</taxon>
        <taxon>Nevskiales</taxon>
        <taxon>Nevskiaceae</taxon>
        <taxon>Panacagrimonas</taxon>
    </lineage>
</organism>
<dbReference type="GO" id="GO:0005615">
    <property type="term" value="C:extracellular space"/>
    <property type="evidence" value="ECO:0007669"/>
    <property type="project" value="TreeGrafter"/>
</dbReference>
<keyword evidence="6" id="KW-1185">Reference proteome</keyword>
<evidence type="ECO:0000256" key="2">
    <source>
        <dbReference type="ARBA" id="ARBA00005988"/>
    </source>
</evidence>
<keyword evidence="3" id="KW-0732">Signal</keyword>
<sequence length="305" mass="34006">MTRLSSRLLNARLLAGLFIFVAAAAGAAAPQAPLASVERACERIGERLKDVGVQGCLDAGLIIGEGATYNGMPMMYRDFVPGSSRRTPFRVLLIGGIHGDELTSVAIAFQWMKKLQTERLQPFHWRVIPSSNPDGLLLPASTRTNGRGVDLNRNFATPDWDAKALDRWRKVTRYDPRRFPGSAAASEFETRWLMDQIGEFRPDAIVSIHAPWGVLDYDGPLDPPQRFGYLRLQPLGVYPGSLGNYAGMVLRVPTITLELPNATDMPTNAQSQRIWADMLGWLERNLPRGEPPLYQRLGDSHWVQR</sequence>
<evidence type="ECO:0000256" key="3">
    <source>
        <dbReference type="SAM" id="SignalP"/>
    </source>
</evidence>
<dbReference type="RefSeq" id="WP_246051708.1">
    <property type="nucleotide sequence ID" value="NZ_MWIN01000007.1"/>
</dbReference>
<name>A0A4R7P0J3_9GAMM</name>
<evidence type="ECO:0000313" key="5">
    <source>
        <dbReference type="EMBL" id="TDU26719.1"/>
    </source>
</evidence>
<dbReference type="Pfam" id="PF00246">
    <property type="entry name" value="Peptidase_M14"/>
    <property type="match status" value="1"/>
</dbReference>
<reference evidence="5 6" key="1">
    <citation type="submission" date="2019-03" db="EMBL/GenBank/DDBJ databases">
        <title>Genomic Encyclopedia of Type Strains, Phase IV (KMG-IV): sequencing the most valuable type-strain genomes for metagenomic binning, comparative biology and taxonomic classification.</title>
        <authorList>
            <person name="Goeker M."/>
        </authorList>
    </citation>
    <scope>NUCLEOTIDE SEQUENCE [LARGE SCALE GENOMIC DNA]</scope>
    <source>
        <strain evidence="5 6">DSM 26377</strain>
    </source>
</reference>
<dbReference type="PANTHER" id="PTHR11705:SF119">
    <property type="entry name" value="OS02G0119300 PROTEIN"/>
    <property type="match status" value="1"/>
</dbReference>
<evidence type="ECO:0000256" key="1">
    <source>
        <dbReference type="ARBA" id="ARBA00001947"/>
    </source>
</evidence>
<dbReference type="SUPFAM" id="SSF53187">
    <property type="entry name" value="Zn-dependent exopeptidases"/>
    <property type="match status" value="1"/>
</dbReference>
<keyword evidence="5" id="KW-0121">Carboxypeptidase</keyword>
<keyword evidence="5" id="KW-0645">Protease</keyword>
<evidence type="ECO:0000313" key="6">
    <source>
        <dbReference type="Proteomes" id="UP000295341"/>
    </source>
</evidence>
<feature type="signal peptide" evidence="3">
    <location>
        <begin position="1"/>
        <end position="24"/>
    </location>
</feature>
<dbReference type="GO" id="GO:0008270">
    <property type="term" value="F:zinc ion binding"/>
    <property type="evidence" value="ECO:0007669"/>
    <property type="project" value="InterPro"/>
</dbReference>
<dbReference type="EMBL" id="SOBT01000010">
    <property type="protein sequence ID" value="TDU26719.1"/>
    <property type="molecule type" value="Genomic_DNA"/>
</dbReference>
<accession>A0A4R7P0J3</accession>
<feature type="chain" id="PRO_5020445917" evidence="3">
    <location>
        <begin position="25"/>
        <end position="305"/>
    </location>
</feature>
<dbReference type="Proteomes" id="UP000295341">
    <property type="component" value="Unassembled WGS sequence"/>
</dbReference>
<comment type="caution">
    <text evidence="5">The sequence shown here is derived from an EMBL/GenBank/DDBJ whole genome shotgun (WGS) entry which is preliminary data.</text>
</comment>
<comment type="similarity">
    <text evidence="2">Belongs to the peptidase M14 family.</text>
</comment>
<protein>
    <submittedName>
        <fullName evidence="5">Zinc carboxypeptidase</fullName>
    </submittedName>
</protein>
<dbReference type="InterPro" id="IPR000834">
    <property type="entry name" value="Peptidase_M14"/>
</dbReference>
<evidence type="ECO:0000259" key="4">
    <source>
        <dbReference type="Pfam" id="PF00246"/>
    </source>
</evidence>